<reference evidence="1 2" key="1">
    <citation type="submission" date="2019-03" db="EMBL/GenBank/DDBJ databases">
        <title>Rhizobium sp. nov., an bacterium isolated from biocrust in Mu Us Desert.</title>
        <authorList>
            <person name="Lixiong L."/>
        </authorList>
    </citation>
    <scope>NUCLEOTIDE SEQUENCE [LARGE SCALE GENOMIC DNA]</scope>
    <source>
        <strain evidence="1 2">SPY-1</strain>
    </source>
</reference>
<dbReference type="OrthoDB" id="7270696at2"/>
<comment type="caution">
    <text evidence="1">The sequence shown here is derived from an EMBL/GenBank/DDBJ whole genome shotgun (WGS) entry which is preliminary data.</text>
</comment>
<sequence>MADGHPEERPPAEVAAAAEKGLELRAKFRRGGTTIGIARARDLKHQKILSDKTVKRMVSYFARHSVDKRAENFGNDENPSAGYIAWLLWGGDAGQKWAEEHKKAMEKTKEEVRMKRFRQQH</sequence>
<keyword evidence="2" id="KW-1185">Reference proteome</keyword>
<name>A0A4R5UN66_9HYPH</name>
<evidence type="ECO:0000313" key="1">
    <source>
        <dbReference type="EMBL" id="TDK39336.1"/>
    </source>
</evidence>
<dbReference type="RefSeq" id="WP_133314784.1">
    <property type="nucleotide sequence ID" value="NZ_SMTL01000001.1"/>
</dbReference>
<accession>A0A4R5UN66</accession>
<gene>
    <name evidence="1" type="ORF">E2F50_04235</name>
</gene>
<protein>
    <submittedName>
        <fullName evidence="1">Uncharacterized protein</fullName>
    </submittedName>
</protein>
<proteinExistence type="predicted"/>
<organism evidence="1 2">
    <name type="scientific">Rhizobium deserti</name>
    <dbReference type="NCBI Taxonomy" id="2547961"/>
    <lineage>
        <taxon>Bacteria</taxon>
        <taxon>Pseudomonadati</taxon>
        <taxon>Pseudomonadota</taxon>
        <taxon>Alphaproteobacteria</taxon>
        <taxon>Hyphomicrobiales</taxon>
        <taxon>Rhizobiaceae</taxon>
        <taxon>Rhizobium/Agrobacterium group</taxon>
        <taxon>Rhizobium</taxon>
    </lineage>
</organism>
<evidence type="ECO:0000313" key="2">
    <source>
        <dbReference type="Proteomes" id="UP000295238"/>
    </source>
</evidence>
<dbReference type="AlphaFoldDB" id="A0A4R5UN66"/>
<dbReference type="EMBL" id="SMTL01000001">
    <property type="protein sequence ID" value="TDK39336.1"/>
    <property type="molecule type" value="Genomic_DNA"/>
</dbReference>
<dbReference type="Proteomes" id="UP000295238">
    <property type="component" value="Unassembled WGS sequence"/>
</dbReference>